<evidence type="ECO:0000313" key="3">
    <source>
        <dbReference type="EMBL" id="MCQ4813557.1"/>
    </source>
</evidence>
<name>A0AAW5K0R1_9BACT</name>
<dbReference type="PANTHER" id="PTHR41328:SF2">
    <property type="entry name" value="TERMINASE SMALL SUBUNIT"/>
    <property type="match status" value="1"/>
</dbReference>
<keyword evidence="1" id="KW-1188">Viral release from host cell</keyword>
<comment type="caution">
    <text evidence="3">The sequence shown here is derived from an EMBL/GenBank/DDBJ whole genome shotgun (WGS) entry which is preliminary data.</text>
</comment>
<dbReference type="InterPro" id="IPR038713">
    <property type="entry name" value="Terminase_Gp1_N_sf"/>
</dbReference>
<organism evidence="3 4">
    <name type="scientific">Cloacibacillus evryensis</name>
    <dbReference type="NCBI Taxonomy" id="508460"/>
    <lineage>
        <taxon>Bacteria</taxon>
        <taxon>Thermotogati</taxon>
        <taxon>Synergistota</taxon>
        <taxon>Synergistia</taxon>
        <taxon>Synergistales</taxon>
        <taxon>Synergistaceae</taxon>
        <taxon>Cloacibacillus</taxon>
    </lineage>
</organism>
<dbReference type="RefSeq" id="WP_256181587.1">
    <property type="nucleotide sequence ID" value="NZ_JANFYT010000006.1"/>
</dbReference>
<dbReference type="PANTHER" id="PTHR41328">
    <property type="entry name" value="TERMINASE SMALL SUBUNIT-RELATED"/>
    <property type="match status" value="1"/>
</dbReference>
<sequence length="202" mass="22176">MAVELNERQEMFCQAYVFECKGNGTEAAIKAGYSENRKSAGEHASRLSRNVKIKARIAELKKERLKINGYDKDMLKDACIEELLNVATSRLTNYVQLSPDAGDPQREEVLKDIAAAHGGQMSLDFGGMLITPLYALTDEEEGPLKTIKFGKHGLELEMHDKIAAIKLLSEIAGFKEADGAVSVNISAAGVVHKIEERRQANA</sequence>
<dbReference type="InterPro" id="IPR005335">
    <property type="entry name" value="Terminase_ssu"/>
</dbReference>
<reference evidence="3 4" key="1">
    <citation type="submission" date="2022-06" db="EMBL/GenBank/DDBJ databases">
        <title>Isolation of gut microbiota from human fecal samples.</title>
        <authorList>
            <person name="Pamer E.G."/>
            <person name="Barat B."/>
            <person name="Waligurski E."/>
            <person name="Medina S."/>
            <person name="Paddock L."/>
            <person name="Mostad J."/>
        </authorList>
    </citation>
    <scope>NUCLEOTIDE SEQUENCE [LARGE SCALE GENOMIC DNA]</scope>
    <source>
        <strain evidence="3 4">DFI.9.90</strain>
    </source>
</reference>
<accession>A0AAW5K0R1</accession>
<dbReference type="InterPro" id="IPR052404">
    <property type="entry name" value="SPP1-like_terminase"/>
</dbReference>
<dbReference type="GO" id="GO:0051276">
    <property type="term" value="P:chromosome organization"/>
    <property type="evidence" value="ECO:0007669"/>
    <property type="project" value="InterPro"/>
</dbReference>
<keyword evidence="2" id="KW-0231">Viral genome packaging</keyword>
<evidence type="ECO:0000256" key="2">
    <source>
        <dbReference type="ARBA" id="ARBA00023219"/>
    </source>
</evidence>
<evidence type="ECO:0000256" key="1">
    <source>
        <dbReference type="ARBA" id="ARBA00022612"/>
    </source>
</evidence>
<protein>
    <submittedName>
        <fullName evidence="3">Terminase small subunit</fullName>
    </submittedName>
</protein>
<proteinExistence type="predicted"/>
<dbReference type="Gene3D" id="1.10.10.1400">
    <property type="entry name" value="Terminase, small subunit, N-terminal DNA-binding domain, HTH motif"/>
    <property type="match status" value="1"/>
</dbReference>
<dbReference type="AlphaFoldDB" id="A0AAW5K0R1"/>
<evidence type="ECO:0000313" key="4">
    <source>
        <dbReference type="Proteomes" id="UP001205919"/>
    </source>
</evidence>
<keyword evidence="4" id="KW-1185">Reference proteome</keyword>
<dbReference type="Pfam" id="PF03592">
    <property type="entry name" value="Terminase_2"/>
    <property type="match status" value="1"/>
</dbReference>
<gene>
    <name evidence="3" type="ORF">NE630_03845</name>
</gene>
<dbReference type="Proteomes" id="UP001205919">
    <property type="component" value="Unassembled WGS sequence"/>
</dbReference>
<dbReference type="EMBL" id="JANFYT010000006">
    <property type="protein sequence ID" value="MCQ4813557.1"/>
    <property type="molecule type" value="Genomic_DNA"/>
</dbReference>